<sequence>MAQRPSNGGPEESDSVEAVVSERRRGLSRRAALSRLAVLGIGGSAAVALLAACENQGGPGPGQTPGEPPSGEWPDRSKLPIEPYQKVGKIDRTVKGSDPIEWPKEVAAPEGAPNILLVMTDDVGFGASEVFGGPIPTPTYARLAENGLRYNRFHTTALCSPSRAALLTGRNHHVASTGIIMEFSTPFPGYHSIVSRSVGTLGEVLTGNGYGTAWFGKNHNVPDWLTTPAGPFNLWPSGLGFEYSYVFLGADAHQFRPAIYENNLPVDPYLGREDTYHLDADLADKAIHWMRMQKAVNPDKPFFAYYTPGTAHAPHHAPQEWLDKFKGKFDHGWDRQREMTYEKQKELGVIPPDAVLNPTPADYKRWDDLSPDMKRVCARQMECYAAALSHCDHQVGRVVDAIAEMGELDNTLIIYIQGDNGSSAEDPSGRGMTSEIVTLGNGIDDRDDFMVQNIDQFGGMWMQNHFSHGWAHAMNSPYQWDKKIASHLGGSRTSMVISYPKGIKDPGGLRSQFTHITDVVPTILEAANLPMPTSIDGIEQVPLNGASLIPSMEKADAPEHHTTQYFEVIANQGIYHDGWMANTAPKRLPWQGRGPTNPDPFEEYEWQLYNLNDDFTQSKNVAKDNPEKLEELRKLFLGEAEKNKVFPLDDRYLERLSPENRPQHNAGRNVYTYFDGVTRITEGMAPNMKNTSYSITGTVTIPPGGAEGILMTQGGWFGGNALYLLKGKPVFASAASHYPEHKYRVEAPAALTPGKHDVRVDFAYDGGDPGSGGMATVFVDNAQVAQGRIDRTIPVRVSADETFDVGEDSGTPLNHDYDVPFRFTGELHKVVVELKPAPAKRPA</sequence>
<dbReference type="GO" id="GO:0046872">
    <property type="term" value="F:metal ion binding"/>
    <property type="evidence" value="ECO:0007669"/>
    <property type="project" value="UniProtKB-KW"/>
</dbReference>
<dbReference type="SUPFAM" id="SSF53649">
    <property type="entry name" value="Alkaline phosphatase-like"/>
    <property type="match status" value="1"/>
</dbReference>
<dbReference type="InterPro" id="IPR000917">
    <property type="entry name" value="Sulfatase_N"/>
</dbReference>
<dbReference type="RefSeq" id="WP_084621843.1">
    <property type="nucleotide sequence ID" value="NZ_HG322951.1"/>
</dbReference>
<keyword evidence="2" id="KW-0479">Metal-binding</keyword>
<evidence type="ECO:0000256" key="5">
    <source>
        <dbReference type="SAM" id="MobiDB-lite"/>
    </source>
</evidence>
<dbReference type="Gene3D" id="3.40.720.10">
    <property type="entry name" value="Alkaline Phosphatase, subunit A"/>
    <property type="match status" value="1"/>
</dbReference>
<evidence type="ECO:0000256" key="2">
    <source>
        <dbReference type="ARBA" id="ARBA00022723"/>
    </source>
</evidence>
<keyword evidence="4" id="KW-0106">Calcium</keyword>
<reference evidence="7 8" key="1">
    <citation type="submission" date="2020-04" db="EMBL/GenBank/DDBJ databases">
        <title>MicrobeNet Type strains.</title>
        <authorList>
            <person name="Nicholson A.C."/>
        </authorList>
    </citation>
    <scope>NUCLEOTIDE SEQUENCE [LARGE SCALE GENOMIC DNA]</scope>
    <source>
        <strain evidence="7 8">ATCC 700731</strain>
    </source>
</reference>
<comment type="similarity">
    <text evidence="1">Belongs to the sulfatase family.</text>
</comment>
<dbReference type="PANTHER" id="PTHR42693">
    <property type="entry name" value="ARYLSULFATASE FAMILY MEMBER"/>
    <property type="match status" value="1"/>
</dbReference>
<feature type="region of interest" description="Disordered" evidence="5">
    <location>
        <begin position="54"/>
        <end position="80"/>
    </location>
</feature>
<dbReference type="PANTHER" id="PTHR42693:SF43">
    <property type="entry name" value="BLL2667 PROTEIN"/>
    <property type="match status" value="1"/>
</dbReference>
<evidence type="ECO:0000313" key="7">
    <source>
        <dbReference type="EMBL" id="NKZ15691.1"/>
    </source>
</evidence>
<protein>
    <submittedName>
        <fullName evidence="7">Arylsulfatase</fullName>
    </submittedName>
</protein>
<dbReference type="Proteomes" id="UP000518188">
    <property type="component" value="Unassembled WGS sequence"/>
</dbReference>
<dbReference type="InterPro" id="IPR024607">
    <property type="entry name" value="Sulfatase_CS"/>
</dbReference>
<keyword evidence="3" id="KW-0378">Hydrolase</keyword>
<dbReference type="EMBL" id="JAAXPJ010000024">
    <property type="protein sequence ID" value="NKZ15691.1"/>
    <property type="molecule type" value="Genomic_DNA"/>
</dbReference>
<evidence type="ECO:0000259" key="6">
    <source>
        <dbReference type="Pfam" id="PF00884"/>
    </source>
</evidence>
<evidence type="ECO:0000256" key="1">
    <source>
        <dbReference type="ARBA" id="ARBA00008779"/>
    </source>
</evidence>
<name>A0A7X6MXG4_9MYCO</name>
<dbReference type="GO" id="GO:0016787">
    <property type="term" value="F:hydrolase activity"/>
    <property type="evidence" value="ECO:0007669"/>
    <property type="project" value="UniProtKB-KW"/>
</dbReference>
<evidence type="ECO:0000256" key="3">
    <source>
        <dbReference type="ARBA" id="ARBA00022801"/>
    </source>
</evidence>
<evidence type="ECO:0000313" key="8">
    <source>
        <dbReference type="Proteomes" id="UP000518188"/>
    </source>
</evidence>
<dbReference type="InterPro" id="IPR017850">
    <property type="entry name" value="Alkaline_phosphatase_core_sf"/>
</dbReference>
<dbReference type="Pfam" id="PF00884">
    <property type="entry name" value="Sulfatase"/>
    <property type="match status" value="1"/>
</dbReference>
<dbReference type="Gene3D" id="3.30.1120.10">
    <property type="match status" value="1"/>
</dbReference>
<comment type="caution">
    <text evidence="7">The sequence shown here is derived from an EMBL/GenBank/DDBJ whole genome shotgun (WGS) entry which is preliminary data.</text>
</comment>
<feature type="region of interest" description="Disordered" evidence="5">
    <location>
        <begin position="1"/>
        <end position="28"/>
    </location>
</feature>
<feature type="domain" description="Sulfatase N-terminal" evidence="6">
    <location>
        <begin position="113"/>
        <end position="528"/>
    </location>
</feature>
<proteinExistence type="inferred from homology"/>
<accession>A0A7X6MXG4</accession>
<gene>
    <name evidence="7" type="ORF">HGA11_32455</name>
</gene>
<dbReference type="AlphaFoldDB" id="A0A7X6MXG4"/>
<dbReference type="PROSITE" id="PS00523">
    <property type="entry name" value="SULFATASE_1"/>
    <property type="match status" value="1"/>
</dbReference>
<organism evidence="7 8">
    <name type="scientific">Mycolicibacterium septicum DSM 44393</name>
    <dbReference type="NCBI Taxonomy" id="1341646"/>
    <lineage>
        <taxon>Bacteria</taxon>
        <taxon>Bacillati</taxon>
        <taxon>Actinomycetota</taxon>
        <taxon>Actinomycetes</taxon>
        <taxon>Mycobacteriales</taxon>
        <taxon>Mycobacteriaceae</taxon>
        <taxon>Mycolicibacterium</taxon>
    </lineage>
</organism>
<dbReference type="CDD" id="cd16025">
    <property type="entry name" value="PAS_like"/>
    <property type="match status" value="1"/>
</dbReference>
<evidence type="ECO:0000256" key="4">
    <source>
        <dbReference type="ARBA" id="ARBA00022837"/>
    </source>
</evidence>
<dbReference type="InterPro" id="IPR050738">
    <property type="entry name" value="Sulfatase"/>
</dbReference>